<name>A0A6L2NX38_TANCI</name>
<dbReference type="EMBL" id="BKCJ010010256">
    <property type="protein sequence ID" value="GEU90760.1"/>
    <property type="molecule type" value="Genomic_DNA"/>
</dbReference>
<feature type="non-terminal residue" evidence="1">
    <location>
        <position position="1"/>
    </location>
</feature>
<reference evidence="1" key="1">
    <citation type="journal article" date="2019" name="Sci. Rep.">
        <title>Draft genome of Tanacetum cinerariifolium, the natural source of mosquito coil.</title>
        <authorList>
            <person name="Yamashiro T."/>
            <person name="Shiraishi A."/>
            <person name="Satake H."/>
            <person name="Nakayama K."/>
        </authorList>
    </citation>
    <scope>NUCLEOTIDE SEQUENCE</scope>
</reference>
<protein>
    <submittedName>
        <fullName evidence="1">Uncharacterized protein</fullName>
    </submittedName>
</protein>
<evidence type="ECO:0000313" key="1">
    <source>
        <dbReference type="EMBL" id="GEU90760.1"/>
    </source>
</evidence>
<sequence length="71" mass="7527">NGALVLVGEMDGGRGERVDSGGVVRSEGEGSYRFGGNSGEMNSGFKSCMTGVIVWYFYTVGPWEMALVVDV</sequence>
<comment type="caution">
    <text evidence="1">The sequence shown here is derived from an EMBL/GenBank/DDBJ whole genome shotgun (WGS) entry which is preliminary data.</text>
</comment>
<proteinExistence type="predicted"/>
<accession>A0A6L2NX38</accession>
<dbReference type="AlphaFoldDB" id="A0A6L2NX38"/>
<gene>
    <name evidence="1" type="ORF">Tci_062738</name>
</gene>
<organism evidence="1">
    <name type="scientific">Tanacetum cinerariifolium</name>
    <name type="common">Dalmatian daisy</name>
    <name type="synonym">Chrysanthemum cinerariifolium</name>
    <dbReference type="NCBI Taxonomy" id="118510"/>
    <lineage>
        <taxon>Eukaryota</taxon>
        <taxon>Viridiplantae</taxon>
        <taxon>Streptophyta</taxon>
        <taxon>Embryophyta</taxon>
        <taxon>Tracheophyta</taxon>
        <taxon>Spermatophyta</taxon>
        <taxon>Magnoliopsida</taxon>
        <taxon>eudicotyledons</taxon>
        <taxon>Gunneridae</taxon>
        <taxon>Pentapetalae</taxon>
        <taxon>asterids</taxon>
        <taxon>campanulids</taxon>
        <taxon>Asterales</taxon>
        <taxon>Asteraceae</taxon>
        <taxon>Asteroideae</taxon>
        <taxon>Anthemideae</taxon>
        <taxon>Anthemidinae</taxon>
        <taxon>Tanacetum</taxon>
    </lineage>
</organism>